<gene>
    <name evidence="7" type="ORF">S01H1_35972</name>
</gene>
<dbReference type="CDD" id="cd02440">
    <property type="entry name" value="AdoMet_MTases"/>
    <property type="match status" value="1"/>
</dbReference>
<evidence type="ECO:0000313" key="7">
    <source>
        <dbReference type="EMBL" id="GAG01012.1"/>
    </source>
</evidence>
<dbReference type="InterPro" id="IPR029063">
    <property type="entry name" value="SAM-dependent_MTases_sf"/>
</dbReference>
<dbReference type="HAMAP" id="MF_01057">
    <property type="entry name" value="tRNA_methyltr_TrmB"/>
    <property type="match status" value="1"/>
</dbReference>
<dbReference type="InterPro" id="IPR055361">
    <property type="entry name" value="tRNA_methyltr_TrmB_bact"/>
</dbReference>
<reference evidence="7" key="1">
    <citation type="journal article" date="2014" name="Front. Microbiol.">
        <title>High frequency of phylogenetically diverse reductive dehalogenase-homologous genes in deep subseafloor sedimentary metagenomes.</title>
        <authorList>
            <person name="Kawai M."/>
            <person name="Futagami T."/>
            <person name="Toyoda A."/>
            <person name="Takaki Y."/>
            <person name="Nishi S."/>
            <person name="Hori S."/>
            <person name="Arai W."/>
            <person name="Tsubouchi T."/>
            <person name="Morono Y."/>
            <person name="Uchiyama I."/>
            <person name="Ito T."/>
            <person name="Fujiyama A."/>
            <person name="Inagaki F."/>
            <person name="Takami H."/>
        </authorList>
    </citation>
    <scope>NUCLEOTIDE SEQUENCE</scope>
    <source>
        <strain evidence="7">Expedition CK06-06</strain>
    </source>
</reference>
<dbReference type="AlphaFoldDB" id="X0UP25"/>
<keyword evidence="6" id="KW-0819">tRNA processing</keyword>
<protein>
    <recommendedName>
        <fullName evidence="2">tRNA (guanine(46)-N(7))-methyltransferase</fullName>
        <ecNumber evidence="2">2.1.1.33</ecNumber>
    </recommendedName>
</protein>
<name>X0UP25_9ZZZZ</name>
<evidence type="ECO:0000256" key="2">
    <source>
        <dbReference type="ARBA" id="ARBA00011977"/>
    </source>
</evidence>
<sequence length="210" mass="23739">KHLTRKGKRPLDPGGVLLDDAAARGPLDLPAVFGNRKPVELEIGVGKGGFLLTQALAHREINLFGIEYAKPYAAYSADRVRRAGLTNVRILHCDATHFFKVCLADSSLWRVHIYFPDPWPKRRHHRRRLIQPTFIAQVRRVLQPGGQLVIVTDHQDYFRQIQCVAGNAPGLARIRFPHTGGTNGEIVGTNFERKYIAQGRPLYSIARMRY</sequence>
<dbReference type="Gene3D" id="3.40.50.150">
    <property type="entry name" value="Vaccinia Virus protein VP39"/>
    <property type="match status" value="1"/>
</dbReference>
<evidence type="ECO:0000256" key="4">
    <source>
        <dbReference type="ARBA" id="ARBA00022679"/>
    </source>
</evidence>
<dbReference type="NCBIfam" id="TIGR00091">
    <property type="entry name" value="tRNA (guanosine(46)-N7)-methyltransferase TrmB"/>
    <property type="match status" value="1"/>
</dbReference>
<dbReference type="EC" id="2.1.1.33" evidence="2"/>
<dbReference type="Pfam" id="PF02390">
    <property type="entry name" value="Methyltransf_4"/>
    <property type="match status" value="1"/>
</dbReference>
<evidence type="ECO:0000256" key="5">
    <source>
        <dbReference type="ARBA" id="ARBA00022691"/>
    </source>
</evidence>
<keyword evidence="4" id="KW-0808">Transferase</keyword>
<dbReference type="PANTHER" id="PTHR23417:SF14">
    <property type="entry name" value="PENTACOTRIPEPTIDE-REPEAT REGION OF PRORP DOMAIN-CONTAINING PROTEIN"/>
    <property type="match status" value="1"/>
</dbReference>
<dbReference type="InterPro" id="IPR003358">
    <property type="entry name" value="tRNA_(Gua-N-7)_MeTrfase_Trmb"/>
</dbReference>
<comment type="catalytic activity">
    <reaction evidence="1">
        <text>guanosine(46) in tRNA + S-adenosyl-L-methionine = N(7)-methylguanosine(46) in tRNA + S-adenosyl-L-homocysteine</text>
        <dbReference type="Rhea" id="RHEA:42708"/>
        <dbReference type="Rhea" id="RHEA-COMP:10188"/>
        <dbReference type="Rhea" id="RHEA-COMP:10189"/>
        <dbReference type="ChEBI" id="CHEBI:57856"/>
        <dbReference type="ChEBI" id="CHEBI:59789"/>
        <dbReference type="ChEBI" id="CHEBI:74269"/>
        <dbReference type="ChEBI" id="CHEBI:74480"/>
        <dbReference type="EC" id="2.1.1.33"/>
    </reaction>
</comment>
<proteinExistence type="inferred from homology"/>
<dbReference type="GO" id="GO:0008176">
    <property type="term" value="F:tRNA (guanine(46)-N7)-methyltransferase activity"/>
    <property type="evidence" value="ECO:0007669"/>
    <property type="project" value="UniProtKB-EC"/>
</dbReference>
<evidence type="ECO:0000256" key="3">
    <source>
        <dbReference type="ARBA" id="ARBA00022603"/>
    </source>
</evidence>
<dbReference type="SUPFAM" id="SSF53335">
    <property type="entry name" value="S-adenosyl-L-methionine-dependent methyltransferases"/>
    <property type="match status" value="1"/>
</dbReference>
<accession>X0UP25</accession>
<keyword evidence="5" id="KW-0949">S-adenosyl-L-methionine</keyword>
<organism evidence="7">
    <name type="scientific">marine sediment metagenome</name>
    <dbReference type="NCBI Taxonomy" id="412755"/>
    <lineage>
        <taxon>unclassified sequences</taxon>
        <taxon>metagenomes</taxon>
        <taxon>ecological metagenomes</taxon>
    </lineage>
</organism>
<keyword evidence="3" id="KW-0489">Methyltransferase</keyword>
<feature type="non-terminal residue" evidence="7">
    <location>
        <position position="1"/>
    </location>
</feature>
<comment type="caution">
    <text evidence="7">The sequence shown here is derived from an EMBL/GenBank/DDBJ whole genome shotgun (WGS) entry which is preliminary data.</text>
</comment>
<evidence type="ECO:0000256" key="1">
    <source>
        <dbReference type="ARBA" id="ARBA00000142"/>
    </source>
</evidence>
<dbReference type="PROSITE" id="PS51625">
    <property type="entry name" value="SAM_MT_TRMB"/>
    <property type="match status" value="1"/>
</dbReference>
<dbReference type="EMBL" id="BARS01022503">
    <property type="protein sequence ID" value="GAG01012.1"/>
    <property type="molecule type" value="Genomic_DNA"/>
</dbReference>
<dbReference type="PANTHER" id="PTHR23417">
    <property type="entry name" value="3-DEOXY-D-MANNO-OCTULOSONIC-ACID TRANSFERASE/TRNA GUANINE-N 7 - -METHYLTRANSFERASE"/>
    <property type="match status" value="1"/>
</dbReference>
<dbReference type="GO" id="GO:0043527">
    <property type="term" value="C:tRNA methyltransferase complex"/>
    <property type="evidence" value="ECO:0007669"/>
    <property type="project" value="TreeGrafter"/>
</dbReference>
<evidence type="ECO:0000256" key="6">
    <source>
        <dbReference type="ARBA" id="ARBA00022694"/>
    </source>
</evidence>